<dbReference type="InterPro" id="IPR036938">
    <property type="entry name" value="PAP2/HPO_sf"/>
</dbReference>
<dbReference type="EMBL" id="AFQE01000115">
    <property type="protein sequence ID" value="EGQ75666.1"/>
    <property type="molecule type" value="Genomic_DNA"/>
</dbReference>
<dbReference type="SUPFAM" id="SSF48317">
    <property type="entry name" value="Acid phosphatase/Vanadium-dependent haloperoxidase"/>
    <property type="match status" value="1"/>
</dbReference>
<evidence type="ECO:0000313" key="4">
    <source>
        <dbReference type="EMBL" id="UNV85010.1"/>
    </source>
</evidence>
<organism evidence="3 5">
    <name type="scientific">Neisseria macacae ATCC 33926</name>
    <dbReference type="NCBI Taxonomy" id="997348"/>
    <lineage>
        <taxon>Bacteria</taxon>
        <taxon>Pseudomonadati</taxon>
        <taxon>Pseudomonadota</taxon>
        <taxon>Betaproteobacteria</taxon>
        <taxon>Neisseriales</taxon>
        <taxon>Neisseriaceae</taxon>
        <taxon>Neisseria</taxon>
    </lineage>
</organism>
<dbReference type="AlphaFoldDB" id="A0AA36XJJ9"/>
<dbReference type="RefSeq" id="WP_003779580.1">
    <property type="nucleotide sequence ID" value="NZ_CP094241.1"/>
</dbReference>
<keyword evidence="6" id="KW-1185">Reference proteome</keyword>
<feature type="domain" description="Phosphatidic acid phosphatase type 2/haloperoxidase" evidence="2">
    <location>
        <begin position="90"/>
        <end position="199"/>
    </location>
</feature>
<evidence type="ECO:0000256" key="1">
    <source>
        <dbReference type="SAM" id="Phobius"/>
    </source>
</evidence>
<dbReference type="EMBL" id="CP094241">
    <property type="protein sequence ID" value="UNV85010.1"/>
    <property type="molecule type" value="Genomic_DNA"/>
</dbReference>
<reference evidence="3 5" key="1">
    <citation type="submission" date="2011-05" db="EMBL/GenBank/DDBJ databases">
        <authorList>
            <person name="Muzny D."/>
            <person name="Qin X."/>
            <person name="Deng J."/>
            <person name="Jiang H."/>
            <person name="Liu Y."/>
            <person name="Qu J."/>
            <person name="Song X.-Z."/>
            <person name="Zhang L."/>
            <person name="Thornton R."/>
            <person name="Coyle M."/>
            <person name="Francisco L."/>
            <person name="Jackson L."/>
            <person name="Javaid M."/>
            <person name="Korchina V."/>
            <person name="Kovar C."/>
            <person name="Mata R."/>
            <person name="Mathew T."/>
            <person name="Ngo R."/>
            <person name="Nguyen L."/>
            <person name="Nguyen N."/>
            <person name="Okwuonu G."/>
            <person name="Ongeri F."/>
            <person name="Pham C."/>
            <person name="Simmons D."/>
            <person name="Wilczek-Boney K."/>
            <person name="Hale W."/>
            <person name="Jakkamsetti A."/>
            <person name="Pham P."/>
            <person name="Ruth R."/>
            <person name="San Lucas F."/>
            <person name="Warren J."/>
            <person name="Zhang J."/>
            <person name="Zhao Z."/>
            <person name="Zhou C."/>
            <person name="Zhu D."/>
            <person name="Lee S."/>
            <person name="Bess C."/>
            <person name="Blankenburg K."/>
            <person name="Forbes L."/>
            <person name="Fu Q."/>
            <person name="Gubbala S."/>
            <person name="Hirani K."/>
            <person name="Jayaseelan J.C."/>
            <person name="Lara F."/>
            <person name="Munidasa M."/>
            <person name="Palculict T."/>
            <person name="Patil S."/>
            <person name="Pu L.-L."/>
            <person name="Saada N."/>
            <person name="Tang L."/>
            <person name="Weissenberger G."/>
            <person name="Zhu Y."/>
            <person name="Hemphill L."/>
            <person name="Shang Y."/>
            <person name="Youmans B."/>
            <person name="Ayvaz T."/>
            <person name="Ross M."/>
            <person name="Santibanez J."/>
            <person name="Aqrawi P."/>
            <person name="Gross S."/>
            <person name="Joshi V."/>
            <person name="Fowler G."/>
            <person name="Nazareth L."/>
            <person name="Reid J."/>
            <person name="Worley K."/>
            <person name="Petrosino J."/>
            <person name="Highlander S."/>
            <person name="Gibbs R."/>
        </authorList>
    </citation>
    <scope>NUCLEOTIDE SEQUENCE [LARGE SCALE GENOMIC DNA]</scope>
    <source>
        <strain evidence="3 5">ATCC 33926</strain>
    </source>
</reference>
<dbReference type="InterPro" id="IPR000326">
    <property type="entry name" value="PAP2/HPO"/>
</dbReference>
<dbReference type="Proteomes" id="UP000004982">
    <property type="component" value="Unassembled WGS sequence"/>
</dbReference>
<evidence type="ECO:0000313" key="5">
    <source>
        <dbReference type="Proteomes" id="UP000004982"/>
    </source>
</evidence>
<dbReference type="CDD" id="cd03392">
    <property type="entry name" value="PAP2_like_2"/>
    <property type="match status" value="1"/>
</dbReference>
<keyword evidence="1" id="KW-0812">Transmembrane</keyword>
<feature type="transmembrane region" description="Helical" evidence="1">
    <location>
        <begin position="157"/>
        <end position="178"/>
    </location>
</feature>
<gene>
    <name evidence="3" type="ORF">HMPREF9418_2333</name>
    <name evidence="4" type="ORF">MON40_00280</name>
</gene>
<sequence>MHNFHIRFRRTALIAGVVFLPLAVLIAVRLHTHGGFEFEKPLMMWVHHNIGEGFFPIATVLHYLGKTAIAVPLIGIAAWWLYRVGNRRGALFCVSAALIPTLNMLLIKDWFERPRPLFWPRMIEETNFSFPSGHSTFSAAIAVMMIMLCSETPYRRVAWLIGIAFALSTGFSRVYLGVHYPTDVWAGWTNGTLTALLVYYFVFRGRYLSDDPAVSQISSDYE</sequence>
<dbReference type="PANTHER" id="PTHR14969">
    <property type="entry name" value="SPHINGOSINE-1-PHOSPHATE PHOSPHOHYDROLASE"/>
    <property type="match status" value="1"/>
</dbReference>
<protein>
    <submittedName>
        <fullName evidence="4">Phosphatase PAP2 family protein</fullName>
    </submittedName>
</protein>
<feature type="transmembrane region" description="Helical" evidence="1">
    <location>
        <begin position="12"/>
        <end position="34"/>
    </location>
</feature>
<proteinExistence type="predicted"/>
<evidence type="ECO:0000313" key="6">
    <source>
        <dbReference type="Proteomes" id="UP000829455"/>
    </source>
</evidence>
<feature type="transmembrane region" description="Helical" evidence="1">
    <location>
        <begin position="54"/>
        <end position="82"/>
    </location>
</feature>
<evidence type="ECO:0000259" key="2">
    <source>
        <dbReference type="SMART" id="SM00014"/>
    </source>
</evidence>
<dbReference type="Gene3D" id="1.20.144.10">
    <property type="entry name" value="Phosphatidic acid phosphatase type 2/haloperoxidase"/>
    <property type="match status" value="1"/>
</dbReference>
<dbReference type="Pfam" id="PF01569">
    <property type="entry name" value="PAP2"/>
    <property type="match status" value="1"/>
</dbReference>
<dbReference type="SMART" id="SM00014">
    <property type="entry name" value="acidPPc"/>
    <property type="match status" value="1"/>
</dbReference>
<feature type="transmembrane region" description="Helical" evidence="1">
    <location>
        <begin position="89"/>
        <end position="108"/>
    </location>
</feature>
<keyword evidence="1" id="KW-0472">Membrane</keyword>
<evidence type="ECO:0000313" key="3">
    <source>
        <dbReference type="EMBL" id="EGQ75666.1"/>
    </source>
</evidence>
<keyword evidence="1" id="KW-1133">Transmembrane helix</keyword>
<feature type="transmembrane region" description="Helical" evidence="1">
    <location>
        <begin position="128"/>
        <end position="150"/>
    </location>
</feature>
<dbReference type="PANTHER" id="PTHR14969:SF13">
    <property type="entry name" value="AT30094P"/>
    <property type="match status" value="1"/>
</dbReference>
<reference evidence="4 6" key="2">
    <citation type="submission" date="2022-03" db="EMBL/GenBank/DDBJ databases">
        <title>Genome sequencing of Neisseria macacae.</title>
        <authorList>
            <person name="Baek M.-G."/>
        </authorList>
    </citation>
    <scope>NUCLEOTIDE SEQUENCE [LARGE SCALE GENOMIC DNA]</scope>
    <source>
        <strain evidence="4 6">ATCC 33926</strain>
    </source>
</reference>
<name>A0AA36XJJ9_9NEIS</name>
<accession>A0AA36XJJ9</accession>
<feature type="transmembrane region" description="Helical" evidence="1">
    <location>
        <begin position="184"/>
        <end position="202"/>
    </location>
</feature>
<dbReference type="Proteomes" id="UP000829455">
    <property type="component" value="Chromosome"/>
</dbReference>